<organism evidence="3 4">
    <name type="scientific">Neorhodopirellula lusitana</name>
    <dbReference type="NCBI Taxonomy" id="445327"/>
    <lineage>
        <taxon>Bacteria</taxon>
        <taxon>Pseudomonadati</taxon>
        <taxon>Planctomycetota</taxon>
        <taxon>Planctomycetia</taxon>
        <taxon>Pirellulales</taxon>
        <taxon>Pirellulaceae</taxon>
        <taxon>Neorhodopirellula</taxon>
    </lineage>
</organism>
<evidence type="ECO:0000256" key="2">
    <source>
        <dbReference type="SAM" id="Phobius"/>
    </source>
</evidence>
<sequence length="596" mass="66033">MNDRSTSRPPEHSQSRNDSSSATATRVGRRRNRMRFGLLELLLITTVVAAWLPMILVRRQISELESEIETMRFATTQLIVVDEAKLNVRSLPSIWSSINSWKYNAPADADLELRLATETINSVSAPSQYLAAALPEGEHSIHLKCTSDSDGYHSLVYLDDELILEEHHPKSWIESQGSSSTGEASNRSTAYPLNKPLKLKVQRLSAKHPLKKYNSIELSNEYDSKGNYLWISPASMVPDPTPVFLVSNDKYSHDGLGLRQGIKVFRSQQTGLIGLIGVLPSLDSTLGDNRHWYPHCPFGVSVRPVLQSLSRLNIPEEGGPRSAGIPISLRDTLDPPTKNDGIGALEKITQASIDESGSQMRIFAHYQPFESGAQPIVEIRFDAAHPNRIGFLPHTAPNSAPMKACQFVTRFNARFLWREIEIANDESDSALSGDSLKEPNNATNDRVRQPLASLYPNVDFTAPLNPTTGNIAPFEWRKILTSRLPTTTRVDGDAKMTQLTLKTDVLNATTLNYPAGLDPKWKYEGIPNRQTWLLPRASADDEPEITAEIRGGAVFPIVQLPIPGGPVIQNVRITVPMPAKKPVWLEIAPEPLSDSK</sequence>
<evidence type="ECO:0000313" key="4">
    <source>
        <dbReference type="Proteomes" id="UP001158067"/>
    </source>
</evidence>
<evidence type="ECO:0000313" key="3">
    <source>
        <dbReference type="EMBL" id="SMP41485.1"/>
    </source>
</evidence>
<reference evidence="3 4" key="1">
    <citation type="submission" date="2017-05" db="EMBL/GenBank/DDBJ databases">
        <authorList>
            <person name="Varghese N."/>
            <person name="Submissions S."/>
        </authorList>
    </citation>
    <scope>NUCLEOTIDE SEQUENCE [LARGE SCALE GENOMIC DNA]</scope>
    <source>
        <strain evidence="3 4">DSM 25457</strain>
    </source>
</reference>
<accession>A0ABY1PSG5</accession>
<feature type="transmembrane region" description="Helical" evidence="2">
    <location>
        <begin position="36"/>
        <end position="56"/>
    </location>
</feature>
<protein>
    <submittedName>
        <fullName evidence="3">Uncharacterized protein</fullName>
    </submittedName>
</protein>
<keyword evidence="2" id="KW-0812">Transmembrane</keyword>
<gene>
    <name evidence="3" type="ORF">SAMN06265222_101594</name>
</gene>
<dbReference type="EMBL" id="FXUG01000001">
    <property type="protein sequence ID" value="SMP41485.1"/>
    <property type="molecule type" value="Genomic_DNA"/>
</dbReference>
<feature type="compositionally biased region" description="Basic and acidic residues" evidence="1">
    <location>
        <begin position="1"/>
        <end position="15"/>
    </location>
</feature>
<feature type="region of interest" description="Disordered" evidence="1">
    <location>
        <begin position="1"/>
        <end position="27"/>
    </location>
</feature>
<proteinExistence type="predicted"/>
<evidence type="ECO:0000256" key="1">
    <source>
        <dbReference type="SAM" id="MobiDB-lite"/>
    </source>
</evidence>
<keyword evidence="4" id="KW-1185">Reference proteome</keyword>
<comment type="caution">
    <text evidence="3">The sequence shown here is derived from an EMBL/GenBank/DDBJ whole genome shotgun (WGS) entry which is preliminary data.</text>
</comment>
<dbReference type="Proteomes" id="UP001158067">
    <property type="component" value="Unassembled WGS sequence"/>
</dbReference>
<name>A0ABY1PSG5_9BACT</name>
<keyword evidence="2" id="KW-0472">Membrane</keyword>
<keyword evidence="2" id="KW-1133">Transmembrane helix</keyword>
<dbReference type="RefSeq" id="WP_283430815.1">
    <property type="nucleotide sequence ID" value="NZ_FXUG01000001.1"/>
</dbReference>